<evidence type="ECO:0000313" key="3">
    <source>
        <dbReference type="Proteomes" id="UP001154282"/>
    </source>
</evidence>
<accession>A0AAV0RNY1</accession>
<dbReference type="EMBL" id="CAMGYJ010000011">
    <property type="protein sequence ID" value="CAI0558102.1"/>
    <property type="molecule type" value="Genomic_DNA"/>
</dbReference>
<evidence type="ECO:0000256" key="1">
    <source>
        <dbReference type="SAM" id="SignalP"/>
    </source>
</evidence>
<keyword evidence="3" id="KW-1185">Reference proteome</keyword>
<name>A0AAV0RNY1_9ROSI</name>
<proteinExistence type="predicted"/>
<feature type="chain" id="PRO_5043729194" evidence="1">
    <location>
        <begin position="26"/>
        <end position="93"/>
    </location>
</feature>
<organism evidence="2 3">
    <name type="scientific">Linum tenue</name>
    <dbReference type="NCBI Taxonomy" id="586396"/>
    <lineage>
        <taxon>Eukaryota</taxon>
        <taxon>Viridiplantae</taxon>
        <taxon>Streptophyta</taxon>
        <taxon>Embryophyta</taxon>
        <taxon>Tracheophyta</taxon>
        <taxon>Spermatophyta</taxon>
        <taxon>Magnoliopsida</taxon>
        <taxon>eudicotyledons</taxon>
        <taxon>Gunneridae</taxon>
        <taxon>Pentapetalae</taxon>
        <taxon>rosids</taxon>
        <taxon>fabids</taxon>
        <taxon>Malpighiales</taxon>
        <taxon>Linaceae</taxon>
        <taxon>Linum</taxon>
    </lineage>
</organism>
<reference evidence="2" key="1">
    <citation type="submission" date="2022-08" db="EMBL/GenBank/DDBJ databases">
        <authorList>
            <person name="Gutierrez-Valencia J."/>
        </authorList>
    </citation>
    <scope>NUCLEOTIDE SEQUENCE</scope>
</reference>
<comment type="caution">
    <text evidence="2">The sequence shown here is derived from an EMBL/GenBank/DDBJ whole genome shotgun (WGS) entry which is preliminary data.</text>
</comment>
<evidence type="ECO:0000313" key="2">
    <source>
        <dbReference type="EMBL" id="CAI0558102.1"/>
    </source>
</evidence>
<dbReference type="AlphaFoldDB" id="A0AAV0RNY1"/>
<gene>
    <name evidence="2" type="ORF">LITE_LOCUS48628</name>
</gene>
<keyword evidence="1" id="KW-0732">Signal</keyword>
<dbReference type="Proteomes" id="UP001154282">
    <property type="component" value="Unassembled WGS sequence"/>
</dbReference>
<feature type="signal peptide" evidence="1">
    <location>
        <begin position="1"/>
        <end position="25"/>
    </location>
</feature>
<sequence>MKTTQSINILFIFLVLLIVSGNCRGRQLRADNVRVLRFCRAATLKLNSPRECSLEYCERKCAQVAQAYYRPYDFGRCNYSTMKCDCYQRCRPQ</sequence>
<protein>
    <submittedName>
        <fullName evidence="2">Uncharacterized protein</fullName>
    </submittedName>
</protein>